<accession>A0ABM8DUZ9</accession>
<gene>
    <name evidence="3" type="ORF">Microterr_00920</name>
</gene>
<evidence type="ECO:0000313" key="4">
    <source>
        <dbReference type="Proteomes" id="UP001317779"/>
    </source>
</evidence>
<organism evidence="3 4">
    <name type="scientific">Microbacterium terricola</name>
    <dbReference type="NCBI Taxonomy" id="344163"/>
    <lineage>
        <taxon>Bacteria</taxon>
        <taxon>Bacillati</taxon>
        <taxon>Actinomycetota</taxon>
        <taxon>Actinomycetes</taxon>
        <taxon>Micrococcales</taxon>
        <taxon>Microbacteriaceae</taxon>
        <taxon>Microbacterium</taxon>
    </lineage>
</organism>
<evidence type="ECO:0000256" key="1">
    <source>
        <dbReference type="SAM" id="MobiDB-lite"/>
    </source>
</evidence>
<sequence>MSRLSTTFATAGAAALLVVASFAAGAAASPATAPASVPASAVGTPPPPNRDALAEPDDVTPMAITTSPELLYVPITQCRIADSRPGSPFGDEQTRTYYVGGTFGFSPQGGTSGGCGVPTGAVSAVVNILAYHPSGAGRIKAWAPATPEPSGAVLWYPKSTTGGTVQQANVKLRSGAGTDLALSNTGGPTEVLIDVVGYYVPQLQAYISSSGTVIDQSGRLVSATKTGTGTYTLVWDRDISTCSGVASSDLTGHTMSVYTSGTSSYIYSVNNAGGAEDYWFNVAIHC</sequence>
<protein>
    <recommendedName>
        <fullName evidence="5">Secreted protein</fullName>
    </recommendedName>
</protein>
<keyword evidence="2" id="KW-0732">Signal</keyword>
<feature type="region of interest" description="Disordered" evidence="1">
    <location>
        <begin position="34"/>
        <end position="56"/>
    </location>
</feature>
<evidence type="ECO:0000313" key="3">
    <source>
        <dbReference type="EMBL" id="BDV29432.1"/>
    </source>
</evidence>
<name>A0ABM8DUZ9_9MICO</name>
<evidence type="ECO:0000256" key="2">
    <source>
        <dbReference type="SAM" id="SignalP"/>
    </source>
</evidence>
<dbReference type="RefSeq" id="WP_263796773.1">
    <property type="nucleotide sequence ID" value="NZ_AP027141.1"/>
</dbReference>
<proteinExistence type="predicted"/>
<feature type="signal peptide" evidence="2">
    <location>
        <begin position="1"/>
        <end position="26"/>
    </location>
</feature>
<keyword evidence="4" id="KW-1185">Reference proteome</keyword>
<feature type="compositionally biased region" description="Low complexity" evidence="1">
    <location>
        <begin position="34"/>
        <end position="43"/>
    </location>
</feature>
<dbReference type="Proteomes" id="UP001317779">
    <property type="component" value="Chromosome"/>
</dbReference>
<dbReference type="EMBL" id="AP027141">
    <property type="protein sequence ID" value="BDV29432.1"/>
    <property type="molecule type" value="Genomic_DNA"/>
</dbReference>
<reference evidence="3 4" key="1">
    <citation type="submission" date="2022-12" db="EMBL/GenBank/DDBJ databases">
        <title>Microbacterium terricola strain KV-448 chromosome, complete genome.</title>
        <authorList>
            <person name="Oshima T."/>
            <person name="Moriya T."/>
            <person name="Bessho Y."/>
        </authorList>
    </citation>
    <scope>NUCLEOTIDE SEQUENCE [LARGE SCALE GENOMIC DNA]</scope>
    <source>
        <strain evidence="3 4">KV-448</strain>
    </source>
</reference>
<evidence type="ECO:0008006" key="5">
    <source>
        <dbReference type="Google" id="ProtNLM"/>
    </source>
</evidence>
<feature type="chain" id="PRO_5046647921" description="Secreted protein" evidence="2">
    <location>
        <begin position="27"/>
        <end position="286"/>
    </location>
</feature>